<organism evidence="2 3">
    <name type="scientific">Mucilaginibacter agri</name>
    <dbReference type="NCBI Taxonomy" id="2695265"/>
    <lineage>
        <taxon>Bacteria</taxon>
        <taxon>Pseudomonadati</taxon>
        <taxon>Bacteroidota</taxon>
        <taxon>Sphingobacteriia</taxon>
        <taxon>Sphingobacteriales</taxon>
        <taxon>Sphingobacteriaceae</taxon>
        <taxon>Mucilaginibacter</taxon>
    </lineage>
</organism>
<dbReference type="EMBL" id="WWEO01000045">
    <property type="protein sequence ID" value="NCD72121.1"/>
    <property type="molecule type" value="Genomic_DNA"/>
</dbReference>
<accession>A0A965ZLY3</accession>
<keyword evidence="1" id="KW-1133">Transmembrane helix</keyword>
<dbReference type="AlphaFoldDB" id="A0A965ZLY3"/>
<keyword evidence="1" id="KW-0812">Transmembrane</keyword>
<sequence length="150" mass="16553">MTVTSSKFPQLYFRLALSIGFFLPVADRLGLLGPAGQHAVSWGNWENFAAYTNTLMPFLSRGTASFMGVLATICEVSIALAFLIGFKVKAAAIGSFLLTLIFAICMFIFSDPKVPFYYSVFADSAGSLLLACVPAYYWSLDNYLSKKRRR</sequence>
<evidence type="ECO:0000313" key="3">
    <source>
        <dbReference type="Proteomes" id="UP000638732"/>
    </source>
</evidence>
<feature type="transmembrane region" description="Helical" evidence="1">
    <location>
        <begin position="116"/>
        <end position="140"/>
    </location>
</feature>
<protein>
    <submittedName>
        <fullName evidence="2">DoxX family protein</fullName>
    </submittedName>
</protein>
<evidence type="ECO:0000313" key="2">
    <source>
        <dbReference type="EMBL" id="NCD72121.1"/>
    </source>
</evidence>
<dbReference type="Proteomes" id="UP000638732">
    <property type="component" value="Unassembled WGS sequence"/>
</dbReference>
<feature type="transmembrane region" description="Helical" evidence="1">
    <location>
        <begin position="91"/>
        <end position="110"/>
    </location>
</feature>
<comment type="caution">
    <text evidence="2">The sequence shown here is derived from an EMBL/GenBank/DDBJ whole genome shotgun (WGS) entry which is preliminary data.</text>
</comment>
<reference evidence="2" key="1">
    <citation type="submission" date="2020-01" db="EMBL/GenBank/DDBJ databases">
        <authorList>
            <person name="Seo Y.L."/>
        </authorList>
    </citation>
    <scope>NUCLEOTIDE SEQUENCE</scope>
    <source>
        <strain evidence="2">R11</strain>
    </source>
</reference>
<evidence type="ECO:0000256" key="1">
    <source>
        <dbReference type="SAM" id="Phobius"/>
    </source>
</evidence>
<feature type="transmembrane region" description="Helical" evidence="1">
    <location>
        <begin position="64"/>
        <end position="84"/>
    </location>
</feature>
<reference evidence="2" key="2">
    <citation type="submission" date="2020-10" db="EMBL/GenBank/DDBJ databases">
        <title>Mucilaginibacter sp. nov., isolated from soil.</title>
        <authorList>
            <person name="Jeon C.O."/>
        </authorList>
    </citation>
    <scope>NUCLEOTIDE SEQUENCE</scope>
    <source>
        <strain evidence="2">R11</strain>
    </source>
</reference>
<proteinExistence type="predicted"/>
<dbReference type="RefSeq" id="WP_166588081.1">
    <property type="nucleotide sequence ID" value="NZ_WWEO01000045.1"/>
</dbReference>
<gene>
    <name evidence="2" type="ORF">GSY63_22350</name>
</gene>
<keyword evidence="1" id="KW-0472">Membrane</keyword>
<feature type="transmembrane region" description="Helical" evidence="1">
    <location>
        <begin position="12"/>
        <end position="31"/>
    </location>
</feature>
<keyword evidence="3" id="KW-1185">Reference proteome</keyword>
<name>A0A965ZLY3_9SPHI</name>